<keyword evidence="1" id="KW-0472">Membrane</keyword>
<keyword evidence="3" id="KW-1185">Reference proteome</keyword>
<evidence type="ECO:0000313" key="3">
    <source>
        <dbReference type="Proteomes" id="UP000503144"/>
    </source>
</evidence>
<proteinExistence type="predicted"/>
<sequence length="138" mass="15944">MKRKIIGILRRINRALPYLILGAMLCLGVRYSMMRSRLKQHYILTVGTALEYKVNPRGPGGSVKYSYEVNGKMYYSTDVYPELHRSGEYSIVGKQFPVAYDSADIDNSQILITAKKFKKFSIPFPDSLSWVEEYETDW</sequence>
<keyword evidence="1" id="KW-0812">Transmembrane</keyword>
<dbReference type="EMBL" id="CP051204">
    <property type="protein sequence ID" value="QJB38981.1"/>
    <property type="molecule type" value="Genomic_DNA"/>
</dbReference>
<evidence type="ECO:0008006" key="4">
    <source>
        <dbReference type="Google" id="ProtNLM"/>
    </source>
</evidence>
<gene>
    <name evidence="2" type="ORF">HF324_14365</name>
</gene>
<evidence type="ECO:0000256" key="1">
    <source>
        <dbReference type="SAM" id="Phobius"/>
    </source>
</evidence>
<keyword evidence="1" id="KW-1133">Transmembrane helix</keyword>
<accession>A0ABX6LFT5</accession>
<organism evidence="2 3">
    <name type="scientific">Chitinophaga oryzae</name>
    <dbReference type="NCBI Taxonomy" id="2725414"/>
    <lineage>
        <taxon>Bacteria</taxon>
        <taxon>Pseudomonadati</taxon>
        <taxon>Bacteroidota</taxon>
        <taxon>Chitinophagia</taxon>
        <taxon>Chitinophagales</taxon>
        <taxon>Chitinophagaceae</taxon>
        <taxon>Chitinophaga</taxon>
    </lineage>
</organism>
<reference evidence="2" key="1">
    <citation type="submission" date="2020-09" db="EMBL/GenBank/DDBJ databases">
        <authorList>
            <person name="Kittiwongwattana C."/>
        </authorList>
    </citation>
    <scope>NUCLEOTIDE SEQUENCE</scope>
    <source>
        <strain evidence="2">1303</strain>
    </source>
</reference>
<name>A0ABX6LFT5_9BACT</name>
<protein>
    <recommendedName>
        <fullName evidence="4">DUF3592 domain-containing protein</fullName>
    </recommendedName>
</protein>
<feature type="transmembrane region" description="Helical" evidence="1">
    <location>
        <begin position="12"/>
        <end position="33"/>
    </location>
</feature>
<dbReference type="RefSeq" id="WP_168860928.1">
    <property type="nucleotide sequence ID" value="NZ_CP051204.2"/>
</dbReference>
<dbReference type="Proteomes" id="UP000503144">
    <property type="component" value="Chromosome"/>
</dbReference>
<evidence type="ECO:0000313" key="2">
    <source>
        <dbReference type="EMBL" id="QJB38981.1"/>
    </source>
</evidence>